<dbReference type="AlphaFoldDB" id="A0A8W8MBY5"/>
<keyword evidence="1" id="KW-0479">Metal-binding</keyword>
<dbReference type="GO" id="GO:0003676">
    <property type="term" value="F:nucleic acid binding"/>
    <property type="evidence" value="ECO:0007669"/>
    <property type="project" value="InterPro"/>
</dbReference>
<dbReference type="SMART" id="SM00343">
    <property type="entry name" value="ZnF_C2HC"/>
    <property type="match status" value="1"/>
</dbReference>
<keyword evidence="1" id="KW-0862">Zinc</keyword>
<evidence type="ECO:0000313" key="3">
    <source>
        <dbReference type="EnsemblMetazoa" id="G3280.1:cds"/>
    </source>
</evidence>
<dbReference type="EnsemblMetazoa" id="G3280.1">
    <property type="protein sequence ID" value="G3280.1:cds"/>
    <property type="gene ID" value="G3280"/>
</dbReference>
<dbReference type="GO" id="GO:0008270">
    <property type="term" value="F:zinc ion binding"/>
    <property type="evidence" value="ECO:0007669"/>
    <property type="project" value="UniProtKB-KW"/>
</dbReference>
<feature type="domain" description="CCHC-type" evidence="2">
    <location>
        <begin position="162"/>
        <end position="175"/>
    </location>
</feature>
<dbReference type="PROSITE" id="PS50158">
    <property type="entry name" value="ZF_CCHC"/>
    <property type="match status" value="1"/>
</dbReference>
<dbReference type="Gene3D" id="4.10.60.10">
    <property type="entry name" value="Zinc finger, CCHC-type"/>
    <property type="match status" value="1"/>
</dbReference>
<sequence length="433" mass="48498">MITNGIIAHLGRLGKTEQIILHYKHQCFSCKTTSPLRHDTLGLMSAEIPRGRKEISIQNVLEEFFKEVTSNPCSPAEWTCVYLEARGSHQDWEILPTLFISECLSPFSRNCVKGDDGLYQLNCDYKVGDEYGAPDPPFSIHIGDTWRRSEQGKGPQVKDRACYYCKRPGHIQRDCSLYNRGQYRKPEDKKFGKLGLCLSEHENKQHTEGGRPDLYTSAALVKLPGVSTGDTKDVDDNSVPGLDISRGSVGDSPFADVILGNVIDKIEKMEVEKPADCLAVQTRAQIRLEAEETKPRPKKTDDAIDILGGVYESMDYDSEFNDRASPSLELQKGAEDVIFSDTLSNTQKHVVVTKIGKFSLLCSFPNVCHHFQGDDGLYQLNCDYKVGDEYGAPDPPFSIHIGDTWRRCTCMVYGDRERSTLETLVYVCCVVVS</sequence>
<accession>A0A8W8MBY5</accession>
<keyword evidence="1" id="KW-0863">Zinc-finger</keyword>
<dbReference type="SUPFAM" id="SSF57756">
    <property type="entry name" value="Retrovirus zinc finger-like domains"/>
    <property type="match status" value="1"/>
</dbReference>
<dbReference type="Pfam" id="PF00098">
    <property type="entry name" value="zf-CCHC"/>
    <property type="match status" value="1"/>
</dbReference>
<evidence type="ECO:0000256" key="1">
    <source>
        <dbReference type="PROSITE-ProRule" id="PRU00047"/>
    </source>
</evidence>
<evidence type="ECO:0000313" key="4">
    <source>
        <dbReference type="Proteomes" id="UP000005408"/>
    </source>
</evidence>
<evidence type="ECO:0000259" key="2">
    <source>
        <dbReference type="PROSITE" id="PS50158"/>
    </source>
</evidence>
<keyword evidence="4" id="KW-1185">Reference proteome</keyword>
<dbReference type="InterPro" id="IPR001878">
    <property type="entry name" value="Znf_CCHC"/>
</dbReference>
<name>A0A8W8MBY5_MAGGI</name>
<reference evidence="3" key="1">
    <citation type="submission" date="2022-08" db="UniProtKB">
        <authorList>
            <consortium name="EnsemblMetazoa"/>
        </authorList>
    </citation>
    <scope>IDENTIFICATION</scope>
    <source>
        <strain evidence="3">05x7-T-G4-1.051#20</strain>
    </source>
</reference>
<organism evidence="3 4">
    <name type="scientific">Magallana gigas</name>
    <name type="common">Pacific oyster</name>
    <name type="synonym">Crassostrea gigas</name>
    <dbReference type="NCBI Taxonomy" id="29159"/>
    <lineage>
        <taxon>Eukaryota</taxon>
        <taxon>Metazoa</taxon>
        <taxon>Spiralia</taxon>
        <taxon>Lophotrochozoa</taxon>
        <taxon>Mollusca</taxon>
        <taxon>Bivalvia</taxon>
        <taxon>Autobranchia</taxon>
        <taxon>Pteriomorphia</taxon>
        <taxon>Ostreida</taxon>
        <taxon>Ostreoidea</taxon>
        <taxon>Ostreidae</taxon>
        <taxon>Magallana</taxon>
    </lineage>
</organism>
<protein>
    <recommendedName>
        <fullName evidence="2">CCHC-type domain-containing protein</fullName>
    </recommendedName>
</protein>
<dbReference type="InterPro" id="IPR036875">
    <property type="entry name" value="Znf_CCHC_sf"/>
</dbReference>
<proteinExistence type="predicted"/>
<dbReference type="Proteomes" id="UP000005408">
    <property type="component" value="Unassembled WGS sequence"/>
</dbReference>